<sequence>MVLRVCSSISFFTSVSPEKIAIKLVSFWCFEVKKAFGSNWAVFLLNDFIFLQRQMFLMESIPFIGCNVIRTPVGNGNPPNCPVYVPC</sequence>
<evidence type="ECO:0000313" key="1">
    <source>
        <dbReference type="EMBL" id="VFU33500.1"/>
    </source>
</evidence>
<dbReference type="EMBL" id="CAADRP010000891">
    <property type="protein sequence ID" value="VFU33500.1"/>
    <property type="molecule type" value="Genomic_DNA"/>
</dbReference>
<accession>A0A6N2KZW3</accession>
<dbReference type="AlphaFoldDB" id="A0A6N2KZW3"/>
<protein>
    <submittedName>
        <fullName evidence="1">Uncharacterized protein</fullName>
    </submittedName>
</protein>
<proteinExistence type="predicted"/>
<name>A0A6N2KZW3_SALVM</name>
<organism evidence="1">
    <name type="scientific">Salix viminalis</name>
    <name type="common">Common osier</name>
    <name type="synonym">Basket willow</name>
    <dbReference type="NCBI Taxonomy" id="40686"/>
    <lineage>
        <taxon>Eukaryota</taxon>
        <taxon>Viridiplantae</taxon>
        <taxon>Streptophyta</taxon>
        <taxon>Embryophyta</taxon>
        <taxon>Tracheophyta</taxon>
        <taxon>Spermatophyta</taxon>
        <taxon>Magnoliopsida</taxon>
        <taxon>eudicotyledons</taxon>
        <taxon>Gunneridae</taxon>
        <taxon>Pentapetalae</taxon>
        <taxon>rosids</taxon>
        <taxon>fabids</taxon>
        <taxon>Malpighiales</taxon>
        <taxon>Salicaceae</taxon>
        <taxon>Saliceae</taxon>
        <taxon>Salix</taxon>
    </lineage>
</organism>
<reference evidence="1" key="1">
    <citation type="submission" date="2019-03" db="EMBL/GenBank/DDBJ databases">
        <authorList>
            <person name="Mank J."/>
            <person name="Almeida P."/>
        </authorList>
    </citation>
    <scope>NUCLEOTIDE SEQUENCE</scope>
    <source>
        <strain evidence="1">78183</strain>
    </source>
</reference>
<gene>
    <name evidence="1" type="ORF">SVIM_LOCUS153883</name>
</gene>